<dbReference type="EC" id="2.7.7.52" evidence="5"/>
<evidence type="ECO:0000256" key="13">
    <source>
        <dbReference type="ARBA" id="ARBA00022833"/>
    </source>
</evidence>
<dbReference type="PANTHER" id="PTHR12271">
    <property type="entry name" value="POLY A POLYMERASE CID PAP -RELATED"/>
    <property type="match status" value="1"/>
</dbReference>
<evidence type="ECO:0000256" key="4">
    <source>
        <dbReference type="ARBA" id="ARBA00008593"/>
    </source>
</evidence>
<keyword evidence="12 17" id="KW-0863">Zinc-finger</keyword>
<comment type="cofactor">
    <cofactor evidence="2">
        <name>Mg(2+)</name>
        <dbReference type="ChEBI" id="CHEBI:18420"/>
    </cofactor>
</comment>
<feature type="compositionally biased region" description="Basic and acidic residues" evidence="18">
    <location>
        <begin position="755"/>
        <end position="766"/>
    </location>
</feature>
<dbReference type="GO" id="GO:0008270">
    <property type="term" value="F:zinc ion binding"/>
    <property type="evidence" value="ECO:0007669"/>
    <property type="project" value="UniProtKB-KW"/>
</dbReference>
<feature type="compositionally biased region" description="Basic and acidic residues" evidence="18">
    <location>
        <begin position="92"/>
        <end position="118"/>
    </location>
</feature>
<evidence type="ECO:0000259" key="19">
    <source>
        <dbReference type="PROSITE" id="PS50158"/>
    </source>
</evidence>
<evidence type="ECO:0000256" key="14">
    <source>
        <dbReference type="ARBA" id="ARBA00022842"/>
    </source>
</evidence>
<feature type="compositionally biased region" description="Polar residues" evidence="18">
    <location>
        <begin position="1643"/>
        <end position="1668"/>
    </location>
</feature>
<feature type="region of interest" description="Disordered" evidence="18">
    <location>
        <begin position="1503"/>
        <end position="1532"/>
    </location>
</feature>
<dbReference type="FunFam" id="1.10.1410.10:FF:000004">
    <property type="entry name" value="terminal uridylyltransferase 4 isoform X2"/>
    <property type="match status" value="1"/>
</dbReference>
<dbReference type="SUPFAM" id="SSF81301">
    <property type="entry name" value="Nucleotidyltransferase"/>
    <property type="match status" value="2"/>
</dbReference>
<evidence type="ECO:0000256" key="9">
    <source>
        <dbReference type="ARBA" id="ARBA00022695"/>
    </source>
</evidence>
<dbReference type="PROSITE" id="PS50158">
    <property type="entry name" value="ZF_CCHC"/>
    <property type="match status" value="3"/>
</dbReference>
<evidence type="ECO:0000256" key="3">
    <source>
        <dbReference type="ARBA" id="ARBA00004496"/>
    </source>
</evidence>
<accession>A0AAN7NTX1</accession>
<dbReference type="InterPro" id="IPR054708">
    <property type="entry name" value="MTPAP-like_central"/>
</dbReference>
<feature type="region of interest" description="Disordered" evidence="18">
    <location>
        <begin position="1634"/>
        <end position="1668"/>
    </location>
</feature>
<feature type="compositionally biased region" description="Basic residues" evidence="18">
    <location>
        <begin position="169"/>
        <end position="179"/>
    </location>
</feature>
<feature type="domain" description="CCHC-type" evidence="19">
    <location>
        <begin position="1578"/>
        <end position="1592"/>
    </location>
</feature>
<feature type="region of interest" description="Disordered" evidence="18">
    <location>
        <begin position="1"/>
        <end position="189"/>
    </location>
</feature>
<feature type="compositionally biased region" description="Polar residues" evidence="18">
    <location>
        <begin position="18"/>
        <end position="28"/>
    </location>
</feature>
<dbReference type="GO" id="GO:0003676">
    <property type="term" value="F:nucleic acid binding"/>
    <property type="evidence" value="ECO:0007669"/>
    <property type="project" value="InterPro"/>
</dbReference>
<dbReference type="Gene3D" id="3.30.460.10">
    <property type="entry name" value="Beta Polymerase, domain 2"/>
    <property type="match status" value="2"/>
</dbReference>
<keyword evidence="14" id="KW-0460">Magnesium</keyword>
<keyword evidence="21" id="KW-1185">Reference proteome</keyword>
<keyword evidence="10" id="KW-0479">Metal-binding</keyword>
<evidence type="ECO:0000256" key="8">
    <source>
        <dbReference type="ARBA" id="ARBA00022679"/>
    </source>
</evidence>
<evidence type="ECO:0000313" key="20">
    <source>
        <dbReference type="EMBL" id="KAK4817058.1"/>
    </source>
</evidence>
<evidence type="ECO:0000256" key="5">
    <source>
        <dbReference type="ARBA" id="ARBA00012472"/>
    </source>
</evidence>
<dbReference type="Pfam" id="PF16631">
    <property type="entry name" value="TUTF7_u4"/>
    <property type="match status" value="1"/>
</dbReference>
<evidence type="ECO:0000256" key="15">
    <source>
        <dbReference type="ARBA" id="ARBA00023211"/>
    </source>
</evidence>
<dbReference type="GO" id="GO:0061157">
    <property type="term" value="P:mRNA destabilization"/>
    <property type="evidence" value="ECO:0007669"/>
    <property type="project" value="UniProtKB-ARBA"/>
</dbReference>
<dbReference type="InterPro" id="IPR001878">
    <property type="entry name" value="Znf_CCHC"/>
</dbReference>
<evidence type="ECO:0000256" key="18">
    <source>
        <dbReference type="SAM" id="MobiDB-lite"/>
    </source>
</evidence>
<dbReference type="Pfam" id="PF00098">
    <property type="entry name" value="zf-CCHC"/>
    <property type="match status" value="3"/>
</dbReference>
<keyword evidence="8" id="KW-0808">Transferase</keyword>
<evidence type="ECO:0000256" key="11">
    <source>
        <dbReference type="ARBA" id="ARBA00022737"/>
    </source>
</evidence>
<dbReference type="Gene3D" id="4.10.60.10">
    <property type="entry name" value="Zinc finger, CCHC-type"/>
    <property type="match status" value="1"/>
</dbReference>
<keyword evidence="6" id="KW-0963">Cytoplasm</keyword>
<feature type="compositionally biased region" description="Acidic residues" evidence="18">
    <location>
        <begin position="855"/>
        <end position="872"/>
    </location>
</feature>
<name>A0AAN7NTX1_MYCAM</name>
<feature type="domain" description="CCHC-type" evidence="19">
    <location>
        <begin position="1091"/>
        <end position="1106"/>
    </location>
</feature>
<comment type="caution">
    <text evidence="20">The sequence shown here is derived from an EMBL/GenBank/DDBJ whole genome shotgun (WGS) entry which is preliminary data.</text>
</comment>
<dbReference type="Pfam" id="PF22600">
    <property type="entry name" value="MTPAP-like_central"/>
    <property type="match status" value="1"/>
</dbReference>
<protein>
    <recommendedName>
        <fullName evidence="5">RNA uridylyltransferase</fullName>
        <ecNumber evidence="5">2.7.7.52</ecNumber>
    </recommendedName>
</protein>
<evidence type="ECO:0000256" key="2">
    <source>
        <dbReference type="ARBA" id="ARBA00001946"/>
    </source>
</evidence>
<dbReference type="SMART" id="SM00343">
    <property type="entry name" value="ZnF_C2HC"/>
    <property type="match status" value="3"/>
</dbReference>
<comment type="subcellular location">
    <subcellularLocation>
        <location evidence="3">Cytoplasm</location>
    </subcellularLocation>
</comment>
<organism evidence="20 21">
    <name type="scientific">Mycteria americana</name>
    <name type="common">Wood stork</name>
    <dbReference type="NCBI Taxonomy" id="33587"/>
    <lineage>
        <taxon>Eukaryota</taxon>
        <taxon>Metazoa</taxon>
        <taxon>Chordata</taxon>
        <taxon>Craniata</taxon>
        <taxon>Vertebrata</taxon>
        <taxon>Euteleostomi</taxon>
        <taxon>Archelosauria</taxon>
        <taxon>Archosauria</taxon>
        <taxon>Dinosauria</taxon>
        <taxon>Saurischia</taxon>
        <taxon>Theropoda</taxon>
        <taxon>Coelurosauria</taxon>
        <taxon>Aves</taxon>
        <taxon>Neognathae</taxon>
        <taxon>Neoaves</taxon>
        <taxon>Aequornithes</taxon>
        <taxon>Ciconiiformes</taxon>
        <taxon>Ciconiidae</taxon>
        <taxon>Mycteria</taxon>
    </lineage>
</organism>
<keyword evidence="7" id="KW-0597">Phosphoprotein</keyword>
<evidence type="ECO:0000256" key="10">
    <source>
        <dbReference type="ARBA" id="ARBA00022723"/>
    </source>
</evidence>
<dbReference type="Proteomes" id="UP001333110">
    <property type="component" value="Unassembled WGS sequence"/>
</dbReference>
<gene>
    <name evidence="20" type="ORF">QYF61_026366</name>
</gene>
<feature type="compositionally biased region" description="Polar residues" evidence="18">
    <location>
        <begin position="72"/>
        <end position="91"/>
    </location>
</feature>
<dbReference type="InterPro" id="IPR043519">
    <property type="entry name" value="NT_sf"/>
</dbReference>
<dbReference type="Pfam" id="PF19088">
    <property type="entry name" value="TUTase"/>
    <property type="match status" value="2"/>
</dbReference>
<evidence type="ECO:0000256" key="1">
    <source>
        <dbReference type="ARBA" id="ARBA00001936"/>
    </source>
</evidence>
<dbReference type="Gene3D" id="1.10.1410.10">
    <property type="match status" value="2"/>
</dbReference>
<dbReference type="Pfam" id="PF03828">
    <property type="entry name" value="PAP_assoc"/>
    <property type="match status" value="2"/>
</dbReference>
<dbReference type="GO" id="GO:0005829">
    <property type="term" value="C:cytosol"/>
    <property type="evidence" value="ECO:0007669"/>
    <property type="project" value="UniProtKB-ARBA"/>
</dbReference>
<dbReference type="PANTHER" id="PTHR12271:SF34">
    <property type="entry name" value="TERMINAL URIDYLYLTRANSFERASE 7"/>
    <property type="match status" value="1"/>
</dbReference>
<sequence length="1668" mass="190724">MGDAAKPCFAKQNKEQEISAQEELNGSPVQKDYRVMDEYGNGHSNKVDTSLQKKKGTPGHYGSSPRRGPCSVLSSPNSLKNTTYGQGSKLNDTQRDQMKKWVSDDHLGTSDNWREHRSVASIPVHNRTRKDSSHEVEGTGNRNVRRQLQEDLMSEDVPDMQEGSSEMKKLRKPRRSRRTRKDEYDQDEVDGPVIDESVLSAKELLGLQQAEERLKRDCVYRLKKQPRSYPSAKYTCKLCDVLIESVAFAHKHIKEKRHKKSLKEKQEEQLLTALPPPTPSQIQAIGVAIENVVQEFGLTNEDLEERLEIKTVMENLLRQKLPECSLRLYGSSCSRFGFKTSDINIDIQFPATVRNKDGNVVGKKNDPSILACIRNSVASRSREVIVPLYWALVKPYVECCVQFWAPHYKRDIEVLERVQRRATKLVKGLEHKSYEERLWELGLFSLEKRRLRGDLIALYNCLTGGRREVGVGLFSQMTQPDVLLLVQESLQNSESFMEVDADFHARIPVVVCREKQSGLICKVSAGNENACLTTNHLATLGKLEPTVVPLVIAFRYWAKLCCVDHPEEGGLSPYVFALMVIFFLQQRKEPFLPVYLGSWIGGFSLNKLTNFHLREVENDAVVWEHNPIDDSDLPQETSPRRGKVPLVFGSEQQCSAPAGQLWVEMLRFYALEFNMADLVISIRLKETVSRESKDWPKKRIAVEDPYSVKRNVARTLNSQLVYEYILHCLRATYKYFALPHKKSAKWRKKSSPNANEEKSQMLDDGKDVIRHEDSELQNLDGRTNTAVVEERITETTGTPQAHRIDPSKLCDGSESFTEEELADDTSHLGISHEDSDCIIEEIISGDNEDFKPSCEETESGNEEEEEEEEEEHEQQKRRWNNILTAEQGVDEDSDSGDLPVTVNEHDTETCSTSDLEGFQNVALTESDEFGLECSGIMDDNIDIDEESTEGTDEIDESPPKFLSSAQSHISQIINSDDEEEEEEEPSLLNQRECGVIQRAGDELDNIYTGSGDDDAVSEEEDDFSIPSKYEDRHFEENVEEPLRINLSQEDLTEKGSLFEENTSIEQCLESELFYEFSKPAFTKGKSPTVVCSLCKREGHLKRDCPEDFKKIELDPLPALTPKFSVILDQVCVQCYNDFAPNIVEDQAREHIRQNLEDFIRQDFPGTKLNLFGSSKNGFGFKQSDLDICMTMNGLETAEGLDCIRIIEDLAKVLKKQSGLRNILPITTAKVPIVKFFHVRSGLEVDISLYNTLALHNTRLLSSYAAIDPRVKYLCYTMKVFTKICDIGDASRGSLSSYAYTLMVLYFLQQRNPPVIPVLQEIYKEPKKPEILVDGWNVYFFDKIEELSAVWPDCGKNTESVGQLWLALLRFYTEEFDFKEHVICIRRKNLLTTFKKQWTSKYIVIEDPFDLNHNLGAGLSRKMTNFIMKAFINGRRVFGTPIKIFPKEYPSKMEYFFDPEVLTEGELAPNDRCCRICGKIGHFMKDCPMRRKLRRRRDYEDIKNQRYTESKEKRSKEDKETRNRTTEKESSIKEGKFHLCTPQKRKLARVIVETGREKTPRQSAEKWKRLEDRDLREKRCFICGREGHIKKECLQYKGAAGGSKPEVFCGSPSLPSTAKHASRLNQGVLIHEEKKKQKGKVFLSPQSGSLSNKYMTQGKASQKRTQQES</sequence>
<evidence type="ECO:0000256" key="12">
    <source>
        <dbReference type="ARBA" id="ARBA00022771"/>
    </source>
</evidence>
<keyword evidence="9" id="KW-0548">Nucleotidyltransferase</keyword>
<dbReference type="GO" id="GO:0050265">
    <property type="term" value="F:RNA uridylyltransferase activity"/>
    <property type="evidence" value="ECO:0007669"/>
    <property type="project" value="UniProtKB-EC"/>
</dbReference>
<dbReference type="InterPro" id="IPR036875">
    <property type="entry name" value="Znf_CCHC_sf"/>
</dbReference>
<dbReference type="InterPro" id="IPR002058">
    <property type="entry name" value="PAP_assoc"/>
</dbReference>
<keyword evidence="11" id="KW-0677">Repeat</keyword>
<keyword evidence="15" id="KW-0464">Manganese</keyword>
<dbReference type="FunFam" id="1.10.1410.10:FF:000002">
    <property type="entry name" value="terminal uridylyltransferase 4 isoform X1"/>
    <property type="match status" value="1"/>
</dbReference>
<comment type="catalytic activity">
    <reaction evidence="16">
        <text>RNA(n) + UTP = RNA(n)-3'-uridine ribonucleotide + diphosphate</text>
        <dbReference type="Rhea" id="RHEA:14785"/>
        <dbReference type="Rhea" id="RHEA-COMP:14527"/>
        <dbReference type="Rhea" id="RHEA-COMP:17348"/>
        <dbReference type="ChEBI" id="CHEBI:33019"/>
        <dbReference type="ChEBI" id="CHEBI:46398"/>
        <dbReference type="ChEBI" id="CHEBI:140395"/>
        <dbReference type="ChEBI" id="CHEBI:173116"/>
        <dbReference type="EC" id="2.7.7.52"/>
    </reaction>
</comment>
<evidence type="ECO:0000313" key="21">
    <source>
        <dbReference type="Proteomes" id="UP001333110"/>
    </source>
</evidence>
<reference evidence="20 21" key="1">
    <citation type="journal article" date="2023" name="J. Hered.">
        <title>Chromosome-level genome of the wood stork (Mycteria americana) provides insight into avian chromosome evolution.</title>
        <authorList>
            <person name="Flamio R. Jr."/>
            <person name="Ramstad K.M."/>
        </authorList>
    </citation>
    <scope>NUCLEOTIDE SEQUENCE [LARGE SCALE GENOMIC DNA]</scope>
    <source>
        <strain evidence="20">JAX WOST 10</strain>
    </source>
</reference>
<keyword evidence="13" id="KW-0862">Zinc</keyword>
<proteinExistence type="inferred from homology"/>
<dbReference type="GO" id="GO:0031123">
    <property type="term" value="P:RNA 3'-end processing"/>
    <property type="evidence" value="ECO:0007669"/>
    <property type="project" value="TreeGrafter"/>
</dbReference>
<evidence type="ECO:0000256" key="6">
    <source>
        <dbReference type="ARBA" id="ARBA00022490"/>
    </source>
</evidence>
<dbReference type="EMBL" id="JAUNZN010000009">
    <property type="protein sequence ID" value="KAK4817058.1"/>
    <property type="molecule type" value="Genomic_DNA"/>
</dbReference>
<comment type="cofactor">
    <cofactor evidence="1">
        <name>Mn(2+)</name>
        <dbReference type="ChEBI" id="CHEBI:29035"/>
    </cofactor>
</comment>
<dbReference type="CDD" id="cd05402">
    <property type="entry name" value="NT_PAP_TUTase"/>
    <property type="match status" value="2"/>
</dbReference>
<feature type="region of interest" description="Disordered" evidence="18">
    <location>
        <begin position="746"/>
        <end position="766"/>
    </location>
</feature>
<dbReference type="FunFam" id="3.30.460.10:FF:000005">
    <property type="entry name" value="terminal uridylyltransferase 4 isoform X1"/>
    <property type="match status" value="1"/>
</dbReference>
<dbReference type="InterPro" id="IPR045100">
    <property type="entry name" value="TUT4/7_NTP_transf"/>
</dbReference>
<evidence type="ECO:0000256" key="16">
    <source>
        <dbReference type="ARBA" id="ARBA00049105"/>
    </source>
</evidence>
<evidence type="ECO:0000256" key="17">
    <source>
        <dbReference type="PROSITE-ProRule" id="PRU00047"/>
    </source>
</evidence>
<feature type="region of interest" description="Disordered" evidence="18">
    <location>
        <begin position="844"/>
        <end position="912"/>
    </location>
</feature>
<evidence type="ECO:0000256" key="7">
    <source>
        <dbReference type="ARBA" id="ARBA00022553"/>
    </source>
</evidence>
<dbReference type="SUPFAM" id="SSF81631">
    <property type="entry name" value="PAP/OAS1 substrate-binding domain"/>
    <property type="match status" value="2"/>
</dbReference>
<dbReference type="SUPFAM" id="SSF57756">
    <property type="entry name" value="Retrovirus zinc finger-like domains"/>
    <property type="match status" value="3"/>
</dbReference>
<comment type="similarity">
    <text evidence="4">Belongs to the DNA polymerase type-B-like family.</text>
</comment>
<feature type="domain" description="CCHC-type" evidence="19">
    <location>
        <begin position="1473"/>
        <end position="1487"/>
    </location>
</feature>